<gene>
    <name evidence="1" type="ORF">M5X19_26810</name>
</gene>
<organism evidence="1 2">
    <name type="scientific">Paenibacillus alginolyticus</name>
    <dbReference type="NCBI Taxonomy" id="59839"/>
    <lineage>
        <taxon>Bacteria</taxon>
        <taxon>Bacillati</taxon>
        <taxon>Bacillota</taxon>
        <taxon>Bacilli</taxon>
        <taxon>Bacillales</taxon>
        <taxon>Paenibacillaceae</taxon>
        <taxon>Paenibacillus</taxon>
    </lineage>
</organism>
<accession>A0ABT4GJV4</accession>
<sequence>MKFEQAFEAFMTSQIAAETNGRRRERLERGLGHAEMEFLRCVWYPAVGHFDYLYPEWEVRDFANGYRYLDLAYMPGDARCVIEIQGYSSHARDVELWRFKDLCLRHCHLALDGWLVMPIAYPSIVESSKQCQQLILSIIGKFISSDVPESLSWLESETVRFARRLLRPFSPSDLSAHLQVSTRHARTVLHLLCEKQLLAVTRGQERARMYRLNL</sequence>
<name>A0ABT4GJV4_9BACL</name>
<evidence type="ECO:0000313" key="2">
    <source>
        <dbReference type="Proteomes" id="UP001527099"/>
    </source>
</evidence>
<dbReference type="Proteomes" id="UP001527099">
    <property type="component" value="Unassembled WGS sequence"/>
</dbReference>
<evidence type="ECO:0000313" key="1">
    <source>
        <dbReference type="EMBL" id="MCY9696485.1"/>
    </source>
</evidence>
<reference evidence="1 2" key="1">
    <citation type="submission" date="2022-05" db="EMBL/GenBank/DDBJ databases">
        <title>Genome Sequencing of Bee-Associated Microbes.</title>
        <authorList>
            <person name="Dunlap C."/>
        </authorList>
    </citation>
    <scope>NUCLEOTIDE SEQUENCE [LARGE SCALE GENOMIC DNA]</scope>
    <source>
        <strain evidence="1 2">NRRL B-14421</strain>
    </source>
</reference>
<dbReference type="RefSeq" id="WP_268617573.1">
    <property type="nucleotide sequence ID" value="NZ_JAMDMX010000101.1"/>
</dbReference>
<protein>
    <submittedName>
        <fullName evidence="1">Transcriptional regulator</fullName>
    </submittedName>
</protein>
<proteinExistence type="predicted"/>
<keyword evidence="2" id="KW-1185">Reference proteome</keyword>
<dbReference type="EMBL" id="JAMDMX010000101">
    <property type="protein sequence ID" value="MCY9696485.1"/>
    <property type="molecule type" value="Genomic_DNA"/>
</dbReference>
<comment type="caution">
    <text evidence="1">The sequence shown here is derived from an EMBL/GenBank/DDBJ whole genome shotgun (WGS) entry which is preliminary data.</text>
</comment>